<dbReference type="InterPro" id="IPR045351">
    <property type="entry name" value="DUF6531"/>
</dbReference>
<feature type="region of interest" description="Disordered" evidence="2">
    <location>
        <begin position="2722"/>
        <end position="2746"/>
    </location>
</feature>
<dbReference type="Pfam" id="PF13385">
    <property type="entry name" value="Laminin_G_3"/>
    <property type="match status" value="1"/>
</dbReference>
<feature type="domain" description="DUF6531" evidence="4">
    <location>
        <begin position="670"/>
        <end position="742"/>
    </location>
</feature>
<feature type="region of interest" description="Disordered" evidence="2">
    <location>
        <begin position="2678"/>
        <end position="2704"/>
    </location>
</feature>
<feature type="region of interest" description="Disordered" evidence="2">
    <location>
        <begin position="1266"/>
        <end position="1289"/>
    </location>
</feature>
<dbReference type="InterPro" id="IPR006530">
    <property type="entry name" value="YD"/>
</dbReference>
<dbReference type="InterPro" id="IPR056823">
    <property type="entry name" value="TEN-like_YD-shell"/>
</dbReference>
<dbReference type="NCBIfam" id="TIGR01643">
    <property type="entry name" value="YD_repeat_2x"/>
    <property type="match status" value="11"/>
</dbReference>
<evidence type="ECO:0000256" key="3">
    <source>
        <dbReference type="SAM" id="Phobius"/>
    </source>
</evidence>
<evidence type="ECO:0000256" key="1">
    <source>
        <dbReference type="ARBA" id="ARBA00022737"/>
    </source>
</evidence>
<dbReference type="SUPFAM" id="SSF49899">
    <property type="entry name" value="Concanavalin A-like lectins/glucanases"/>
    <property type="match status" value="1"/>
</dbReference>
<feature type="region of interest" description="Disordered" evidence="2">
    <location>
        <begin position="2135"/>
        <end position="2157"/>
    </location>
</feature>
<organism evidence="6">
    <name type="scientific">Kribbella sp. HUAS MG21</name>
    <dbReference type="NCBI Taxonomy" id="3160966"/>
    <lineage>
        <taxon>Bacteria</taxon>
        <taxon>Bacillati</taxon>
        <taxon>Actinomycetota</taxon>
        <taxon>Actinomycetes</taxon>
        <taxon>Propionibacteriales</taxon>
        <taxon>Kribbellaceae</taxon>
        <taxon>Kribbella</taxon>
    </lineage>
</organism>
<feature type="compositionally biased region" description="Basic and acidic residues" evidence="2">
    <location>
        <begin position="1266"/>
        <end position="1277"/>
    </location>
</feature>
<dbReference type="InterPro" id="IPR001791">
    <property type="entry name" value="Laminin_G"/>
</dbReference>
<feature type="compositionally biased region" description="Polar residues" evidence="2">
    <location>
        <begin position="2144"/>
        <end position="2153"/>
    </location>
</feature>
<name>A0AAU7T357_9ACTN</name>
<dbReference type="NCBIfam" id="TIGR03696">
    <property type="entry name" value="Rhs_assc_core"/>
    <property type="match status" value="1"/>
</dbReference>
<dbReference type="CDD" id="cd00110">
    <property type="entry name" value="LamG"/>
    <property type="match status" value="1"/>
</dbReference>
<evidence type="ECO:0000259" key="4">
    <source>
        <dbReference type="Pfam" id="PF20148"/>
    </source>
</evidence>
<dbReference type="Pfam" id="PF20148">
    <property type="entry name" value="DUF6531"/>
    <property type="match status" value="1"/>
</dbReference>
<dbReference type="InterPro" id="IPR013320">
    <property type="entry name" value="ConA-like_dom_sf"/>
</dbReference>
<reference evidence="6" key="1">
    <citation type="submission" date="2024-06" db="EMBL/GenBank/DDBJ databases">
        <title>Kribbella sp. strain HUAS MG21 genome sequences.</title>
        <authorList>
            <person name="Mo P."/>
        </authorList>
    </citation>
    <scope>NUCLEOTIDE SEQUENCE</scope>
    <source>
        <strain evidence="6">HUAS MG21</strain>
    </source>
</reference>
<feature type="compositionally biased region" description="Low complexity" evidence="2">
    <location>
        <begin position="2681"/>
        <end position="2699"/>
    </location>
</feature>
<accession>A0AAU7T357</accession>
<evidence type="ECO:0000256" key="2">
    <source>
        <dbReference type="SAM" id="MobiDB-lite"/>
    </source>
</evidence>
<keyword evidence="1" id="KW-0677">Repeat</keyword>
<dbReference type="InterPro" id="IPR031325">
    <property type="entry name" value="RHS_repeat"/>
</dbReference>
<dbReference type="Pfam" id="PF05593">
    <property type="entry name" value="RHS_repeat"/>
    <property type="match status" value="8"/>
</dbReference>
<proteinExistence type="predicted"/>
<keyword evidence="3" id="KW-1133">Transmembrane helix</keyword>
<feature type="transmembrane region" description="Helical" evidence="3">
    <location>
        <begin position="2492"/>
        <end position="2523"/>
    </location>
</feature>
<dbReference type="Gene3D" id="2.180.10.10">
    <property type="entry name" value="RHS repeat-associated core"/>
    <property type="match status" value="4"/>
</dbReference>
<dbReference type="InterPro" id="IPR050708">
    <property type="entry name" value="T6SS_VgrG/RHS"/>
</dbReference>
<sequence length="2746" mass="294586">MLTEPVPTAGKLTEVVVREDQRKSASAKVAEVRGEWSERERVYRNADGTMTRRLYDAPVNLRADDGTWTPMDLVLAAGQDGRLAPRNARYKTSFAATTGNRDLGVMELDGEHSVAFGLRGGPAAMAHVEGAEVRYPAVRPGADLELAATATGLKEDIVLRSVAAPTVYEFDLRLRGLTPALDRSTGEIKLSDTAGAIRAVIPAGWMADARGAVSREVVYTLARAGAGWVFRVTVDPSWLRQPGRTFPVTVDPSVQAVDTLNDDLDDTYVTKGSTADRSGEIQLQVGNSGGGAISASYMHFSSLTSKLRNQYIVGASLVLHNASSASCTPKPVDVYAVGAPWSGPTLTRWPGAPLAQHLSQKSFAFGHPCGESGYADFPLPADVVTDWTHGAPFYGMSARAANESDTGAFKRFSSANAGNDGVPYLDVEYSAQGAAYRVDEVTLPTAAHNGRIKARVTNRGSATWTPAGPHKFGFIVKQNGVVKQTSPKFSMTGNVAPNGTVAMDVPMAPLTPGVYQVYLTMYDGAADYRSAYGVPYGVFDLKVENVPPSVNYEQPASGAAVDSILPTLYAEGIDTDGWPGTGLKYNFKICTNPEGTAGCTSSGWTSATWTPPAGRFQWSKTYYWWVQAHDNVKAGPFAGPLVLTTEVPQPQITAHLGGTPEGAPAPGLDPQVGNYGMSAKDAAVATVGPDLTIERTYNSLDPRTDTAFGQGWASRLDTQLAGDADGSDNVVVTLPSGRQVRFGRNADETFSPPQGQNLTLVYDKSSGEYTLRDVTGTRWIFNLHGRLRTIIDPAGLVEELVYDDAGPGGKPTSIHNLTSKRRLYLTWTGGHVTEVRTDPPATGRPALRWTYTYDGNQLLTACNPAAAPNCTQYSYQQGSHYRSVVLDDNPRGYWRLGESTSTAGAASATARKPGVDSGTYTGVALAAQGALAGTADTGAAFSPDSASRVVLPQKLTSPTMSLAVELWFRTTSGGVLMSYADKPFGTAAASWAPILYVGQDGHLRGGFWVPKPTGQRQIQSTEPVNDGQWHHVVLSGAIDKQVMYVDGTAQLASPGDAEPATIRGVIDHDKLQHLVVGTGNTKNWPSGNDGDYYFNGGIDEVAVYQHPLGATAAAQHYAARAAVVQLTKVTLPQDGRVAAALTYDDINDRVATLTDHDGRTWRLDNPARNEAVRTVTLRGPYPDWSYEFDADHGGRLISRTHDGKKRGYAYNTAGFLSEQLDELGHKATFTTDARGNVLSRTTCRAAGSCQTSYSTYYLNTADALDPRNDRKLTDSDPRSSGPTDTTYRTSYTYDTVGRQISVSYPETAAGASPTESWRYSTGSEPAIGGGTTPAGLLVEHTGKRAGQVTSYLYRSTGDLAEQVDPVGLRTRYEYDAIGRRTVQRTLSETGAEFSSETTTYTPRSEVDTVTGPLVRNAVTGAETRLVVDHDYDANGNRIRTTQSGAGVTARTTSYTYNANDNLETTTYPDRTVERKEYRDAGREIRTTDPAGTTWIEYYDSQSRLLRKVASGPNVDPQDPAATVLTLETHTYDAAGRLRSSRDAMGWETTRTYYDDDRPATTVRGGVVQEQFEYDAAGNTTKKTTAGGRVTTTSYDPAGYVAVTTLDPAGLARTTTYVRAEDGLAAKETRTGAAQPGRAESTSFGYDAAGRLVREDVSPSAGDVLTVSHTRDERGLVTATTDRRRLTTNYEYDAAGRVTAQTLPEVETWVGGVRQAGVRPRTTFGYNAFGDLTDQKDASGAVTTLGYDSHSRPTSVRLPAYTPPGGSPVAAVEITEYDAAGNPVKSVDPLQRVTTRTFDPHGRVLTQSPPKVGDQPNTTTFSYNRNGELLSTTDPTGAQRLSTYDALGRRLTDTVAERHPQLTYLTTTYSYDDAGNQTGVKTPTEAVTKTTYNNAGEPLTLTDPTGRVARTEYDIAGRPVSDTDPSGIVTRTSYDLLGRATLTTQLGGSPLTERRRSQQAYDPNGNVIRTTSPEGRNQTFVYDAANRLVRQDEQVAEGKLIQTAFGYDAAGNKTRLIDGRQNATDYTFTPWGLPESTIEPGGVKWTSVYDAAGQVVRSNAPGGVVVTSEYDAQGRIVKQSGSGAEAETSDKTFGYDAVGRLTSFGTPTGTRTVSYDDRGNVLAMTGGTGQATYRYDGDGRPVTRTDPTGTSSFSYDKAGRPTAVADGLSGRTIDHTYDAGGRLVWTAERGLEQGVKRIRTYDALGRLGSDKVSEADPAGGAPRVIHGTEYGYDGDDNLTAKTTITNNQRSANSYGYDGASRLTSWTAPGGAVTPYEWDEAGNRTRAGAKTFTYNDRNQLLSDGTTSYTYTPRGTSTAGKYDAFDQLISEGSTTYSYDSLGRVASRGGSAFTYNSFGNDVISDGSRLISRDPTGVPLSDKEAGSTATAKLLYSDQHGDVTGRFRGLDSYGQRTFDPFGQVTSSTGEQSPLGYQGEWTDPATNAVNMHSRWYTPTTSTFTSRDTWTVTPSSSTAANRYTYANGNPLVRVDPTGHLAWFVVFWLAVLFLWRAAIFLIALAEAAWIIYQGSGPIRGGIERLIDLTNEKVAGTPKADPEAMRRLQAQSARELALAVMRAAMTAQIRRMLANLALNHKLGRAGGAFYGKGPGIALPPPPPPQWLLNIQNPPPRPAPGSTVQPRPYAVSAGDPVIIDRSDEYAWNATKTTVAEAGATQLSGGLGMARLPSEPAAAEPSAAEPTTTSSGLPEVPQLYRVPRQSWYGDAFPDPLKMLQLGSGQPAQGPGQTGMRTR</sequence>
<keyword evidence="3" id="KW-0472">Membrane</keyword>
<dbReference type="PANTHER" id="PTHR32305:SF15">
    <property type="entry name" value="PROTEIN RHSA-RELATED"/>
    <property type="match status" value="1"/>
</dbReference>
<dbReference type="Gene3D" id="2.60.120.200">
    <property type="match status" value="1"/>
</dbReference>
<dbReference type="InterPro" id="IPR022385">
    <property type="entry name" value="Rhs_assc_core"/>
</dbReference>
<gene>
    <name evidence="6" type="ORF">ABN611_21480</name>
</gene>
<keyword evidence="3" id="KW-0812">Transmembrane</keyword>
<dbReference type="PANTHER" id="PTHR32305">
    <property type="match status" value="1"/>
</dbReference>
<dbReference type="RefSeq" id="WP_350273997.1">
    <property type="nucleotide sequence ID" value="NZ_CP158165.1"/>
</dbReference>
<evidence type="ECO:0000259" key="5">
    <source>
        <dbReference type="Pfam" id="PF25023"/>
    </source>
</evidence>
<dbReference type="Pfam" id="PF25023">
    <property type="entry name" value="TEN_YD-shell"/>
    <property type="match status" value="1"/>
</dbReference>
<evidence type="ECO:0000313" key="6">
    <source>
        <dbReference type="EMBL" id="XBV21134.1"/>
    </source>
</evidence>
<feature type="domain" description="Teneurin-like YD-shell" evidence="5">
    <location>
        <begin position="2066"/>
        <end position="2188"/>
    </location>
</feature>
<protein>
    <submittedName>
        <fullName evidence="6">RHS repeat-associated core domain-containing protein</fullName>
    </submittedName>
</protein>
<dbReference type="EMBL" id="CP158165">
    <property type="protein sequence ID" value="XBV21134.1"/>
    <property type="molecule type" value="Genomic_DNA"/>
</dbReference>